<dbReference type="Proteomes" id="UP001153269">
    <property type="component" value="Unassembled WGS sequence"/>
</dbReference>
<evidence type="ECO:0000256" key="1">
    <source>
        <dbReference type="SAM" id="MobiDB-lite"/>
    </source>
</evidence>
<proteinExistence type="predicted"/>
<gene>
    <name evidence="2" type="ORF">PLEPLA_LOCUS42580</name>
</gene>
<evidence type="ECO:0000313" key="3">
    <source>
        <dbReference type="Proteomes" id="UP001153269"/>
    </source>
</evidence>
<dbReference type="AlphaFoldDB" id="A0A9N7Z413"/>
<accession>A0A9N7Z413</accession>
<name>A0A9N7Z413_PLEPL</name>
<feature type="region of interest" description="Disordered" evidence="1">
    <location>
        <begin position="82"/>
        <end position="104"/>
    </location>
</feature>
<comment type="caution">
    <text evidence="2">The sequence shown here is derived from an EMBL/GenBank/DDBJ whole genome shotgun (WGS) entry which is preliminary data.</text>
</comment>
<reference evidence="2" key="1">
    <citation type="submission" date="2020-03" db="EMBL/GenBank/DDBJ databases">
        <authorList>
            <person name="Weist P."/>
        </authorList>
    </citation>
    <scope>NUCLEOTIDE SEQUENCE</scope>
</reference>
<dbReference type="EMBL" id="CADEAL010004226">
    <property type="protein sequence ID" value="CAB1454813.1"/>
    <property type="molecule type" value="Genomic_DNA"/>
</dbReference>
<feature type="compositionally biased region" description="Polar residues" evidence="1">
    <location>
        <begin position="89"/>
        <end position="104"/>
    </location>
</feature>
<protein>
    <submittedName>
        <fullName evidence="2">Uncharacterized protein</fullName>
    </submittedName>
</protein>
<feature type="region of interest" description="Disordered" evidence="1">
    <location>
        <begin position="1"/>
        <end position="52"/>
    </location>
</feature>
<sequence length="114" mass="12992">MAREAVRYPRQPGLQVKEISQSTALHVPNKNSASSATRNRTPTLPPNFLRFDGWLTPPRPREGSREVNKLLPVSSLHLRRLRERHLQATHPTSQPSQAKPTTSDLICQLLSRRR</sequence>
<evidence type="ECO:0000313" key="2">
    <source>
        <dbReference type="EMBL" id="CAB1454813.1"/>
    </source>
</evidence>
<organism evidence="2 3">
    <name type="scientific">Pleuronectes platessa</name>
    <name type="common">European plaice</name>
    <dbReference type="NCBI Taxonomy" id="8262"/>
    <lineage>
        <taxon>Eukaryota</taxon>
        <taxon>Metazoa</taxon>
        <taxon>Chordata</taxon>
        <taxon>Craniata</taxon>
        <taxon>Vertebrata</taxon>
        <taxon>Euteleostomi</taxon>
        <taxon>Actinopterygii</taxon>
        <taxon>Neopterygii</taxon>
        <taxon>Teleostei</taxon>
        <taxon>Neoteleostei</taxon>
        <taxon>Acanthomorphata</taxon>
        <taxon>Carangaria</taxon>
        <taxon>Pleuronectiformes</taxon>
        <taxon>Pleuronectoidei</taxon>
        <taxon>Pleuronectidae</taxon>
        <taxon>Pleuronectes</taxon>
    </lineage>
</organism>
<keyword evidence="3" id="KW-1185">Reference proteome</keyword>
<feature type="compositionally biased region" description="Polar residues" evidence="1">
    <location>
        <begin position="18"/>
        <end position="42"/>
    </location>
</feature>